<evidence type="ECO:0000313" key="2">
    <source>
        <dbReference type="EMBL" id="EAK0055057.1"/>
    </source>
</evidence>
<evidence type="ECO:0000313" key="3">
    <source>
        <dbReference type="EMBL" id="EAK0056064.1"/>
    </source>
</evidence>
<dbReference type="AlphaFoldDB" id="A0A5T0KG20"/>
<dbReference type="InterPro" id="IPR014976">
    <property type="entry name" value="AbpA_HamA_C"/>
</dbReference>
<dbReference type="EMBL" id="AACBRT010000038">
    <property type="protein sequence ID" value="EAK0056064.1"/>
    <property type="molecule type" value="Genomic_DNA"/>
</dbReference>
<proteinExistence type="predicted"/>
<dbReference type="EMBL" id="AAMHEF010000042">
    <property type="protein sequence ID" value="EDH3169015.1"/>
    <property type="molecule type" value="Genomic_DNA"/>
</dbReference>
<dbReference type="Pfam" id="PF08878">
    <property type="entry name" value="HamA"/>
    <property type="match status" value="1"/>
</dbReference>
<accession>A0A5T0KG20</accession>
<organism evidence="3">
    <name type="scientific">Campylobacter coli</name>
    <dbReference type="NCBI Taxonomy" id="195"/>
    <lineage>
        <taxon>Bacteria</taxon>
        <taxon>Pseudomonadati</taxon>
        <taxon>Campylobacterota</taxon>
        <taxon>Epsilonproteobacteria</taxon>
        <taxon>Campylobacterales</taxon>
        <taxon>Campylobacteraceae</taxon>
        <taxon>Campylobacter</taxon>
    </lineage>
</organism>
<dbReference type="EMBL" id="AAJEKZ010000016">
    <property type="protein sequence ID" value="ECL0138707.1"/>
    <property type="molecule type" value="Genomic_DNA"/>
</dbReference>
<evidence type="ECO:0000313" key="6">
    <source>
        <dbReference type="EMBL" id="ECL0138707.1"/>
    </source>
</evidence>
<reference evidence="6" key="2">
    <citation type="submission" date="2019-06" db="EMBL/GenBank/DDBJ databases">
        <authorList>
            <consortium name="PulseNet: The National Subtyping Network for Foodborne Disease Surveillance"/>
            <person name="Tarr C.L."/>
            <person name="Trees E."/>
            <person name="Katz L.S."/>
            <person name="Carleton-Romer H.A."/>
            <person name="Stroika S."/>
            <person name="Kucerova Z."/>
            <person name="Roache K.F."/>
            <person name="Sabol A.L."/>
            <person name="Besser J."/>
            <person name="Gerner-Smidt P."/>
        </authorList>
    </citation>
    <scope>NUCLEOTIDE SEQUENCE</scope>
    <source>
        <strain evidence="6">PNUSAC009790</strain>
    </source>
</reference>
<comment type="caution">
    <text evidence="3">The sequence shown here is derived from an EMBL/GenBank/DDBJ whole genome shotgun (WGS) entry which is preliminary data.</text>
</comment>
<evidence type="ECO:0000313" key="8">
    <source>
        <dbReference type="EMBL" id="EDH3169015.1"/>
    </source>
</evidence>
<dbReference type="EMBL" id="AACERQ010000047">
    <property type="protein sequence ID" value="EAK2561753.1"/>
    <property type="molecule type" value="Genomic_DNA"/>
</dbReference>
<evidence type="ECO:0000259" key="1">
    <source>
        <dbReference type="Pfam" id="PF08878"/>
    </source>
</evidence>
<name>A0A5T0KG20_CAMCO</name>
<dbReference type="EMBL" id="AAMHEF010000015">
    <property type="protein sequence ID" value="EDH3168709.1"/>
    <property type="molecule type" value="Genomic_DNA"/>
</dbReference>
<protein>
    <submittedName>
        <fullName evidence="3">DUF1837 domain-containing protein</fullName>
    </submittedName>
</protein>
<dbReference type="RefSeq" id="WP_002809535.1">
    <property type="nucleotide sequence ID" value="NZ_CAKJUT010000017.1"/>
</dbReference>
<evidence type="ECO:0000313" key="5">
    <source>
        <dbReference type="EMBL" id="EAK2561753.1"/>
    </source>
</evidence>
<gene>
    <name evidence="4" type="ORF">BUK38_08060</name>
    <name evidence="5" type="ORF">BUK38_09640</name>
    <name evidence="2" type="ORF">BWN18_04055</name>
    <name evidence="3" type="ORF">BWN18_09315</name>
    <name evidence="6" type="ORF">FJ448_08045</name>
    <name evidence="7" type="ORF">GC734_07290</name>
    <name evidence="8" type="ORF">GC734_08890</name>
</gene>
<feature type="domain" description="Anti-bacteriophage protein A/HamA C-terminal" evidence="1">
    <location>
        <begin position="36"/>
        <end position="305"/>
    </location>
</feature>
<dbReference type="EMBL" id="AACERQ010000018">
    <property type="protein sequence ID" value="EAK2561462.1"/>
    <property type="molecule type" value="Genomic_DNA"/>
</dbReference>
<evidence type="ECO:0000313" key="4">
    <source>
        <dbReference type="EMBL" id="EAK2561462.1"/>
    </source>
</evidence>
<evidence type="ECO:0000313" key="7">
    <source>
        <dbReference type="EMBL" id="EDH3168709.1"/>
    </source>
</evidence>
<reference evidence="3" key="1">
    <citation type="submission" date="2018-05" db="EMBL/GenBank/DDBJ databases">
        <authorList>
            <consortium name="NARMS: The National Antimicrobial Resistance Monitoring System"/>
        </authorList>
    </citation>
    <scope>NUCLEOTIDE SEQUENCE</scope>
    <source>
        <strain evidence="7">FSIS11925448</strain>
        <strain evidence="4">FSIS1609157</strain>
        <strain evidence="3">FSIS1609793</strain>
    </source>
</reference>
<dbReference type="EMBL" id="AACBRT010000004">
    <property type="protein sequence ID" value="EAK0055057.1"/>
    <property type="molecule type" value="Genomic_DNA"/>
</dbReference>
<sequence length="314" mass="36763">MQDNEIENTTAINTYVKNKDNDNFIIILNETLCCQYHHFLLSISNQFESKKWKMKNFRNFIITNLKECALTEQERQSLAGNEGEILDKAISKLRIDERSGEIGEIFLHGIMREYYNALPIVPKIFYKQNRNMEAFGFDSVHLTIENQEYHLWLGESKLYKNLDDAIRKATKSLKDNLSDETILNEARIIANLHELDNLAKHHNIETSTLTNFKQIISGNINLDNLKGILHVPISIIYDCDYTKNIEEITDDYKTTIKNFHKENGNKISEEIKNLLNEITYIDRIKFHIILFPVPDKEEIISKINKIFESYRNAD</sequence>